<comment type="function">
    <text evidence="10">Pyrophosphatase that catalyzes the hydrolysis of nucleoside triphosphates to their monophosphate derivatives, with a high preference for the non-canonical purine nucleotides XTP (xanthosine triphosphate), dITP (deoxyinosine triphosphate) and ITP. Seems to function as a house-cleaning enzyme that removes non-canonical purine nucleotides from the nucleotide pool, thus preventing their incorporation into DNA/RNA and avoiding chromosomal lesions.</text>
</comment>
<keyword evidence="5 10" id="KW-0378">Hydrolase</keyword>
<dbReference type="GO" id="GO:0035870">
    <property type="term" value="F:dITP diphosphatase activity"/>
    <property type="evidence" value="ECO:0007669"/>
    <property type="project" value="UniProtKB-UniRule"/>
</dbReference>
<dbReference type="EMBL" id="AGBZ02000004">
    <property type="protein sequence ID" value="KAI92283.1"/>
    <property type="molecule type" value="Genomic_DNA"/>
</dbReference>
<dbReference type="PANTHER" id="PTHR11067:SF9">
    <property type="entry name" value="INOSINE TRIPHOSPHATE PYROPHOSPHATASE"/>
    <property type="match status" value="1"/>
</dbReference>
<comment type="catalytic activity">
    <reaction evidence="9 10">
        <text>XTP + H2O = XMP + diphosphate + H(+)</text>
        <dbReference type="Rhea" id="RHEA:28610"/>
        <dbReference type="ChEBI" id="CHEBI:15377"/>
        <dbReference type="ChEBI" id="CHEBI:15378"/>
        <dbReference type="ChEBI" id="CHEBI:33019"/>
        <dbReference type="ChEBI" id="CHEBI:57464"/>
        <dbReference type="ChEBI" id="CHEBI:61314"/>
        <dbReference type="EC" id="3.6.1.66"/>
    </reaction>
</comment>
<dbReference type="PANTHER" id="PTHR11067">
    <property type="entry name" value="INOSINE TRIPHOSPHATE PYROPHOSPHATASE/HAM1 PROTEIN"/>
    <property type="match status" value="1"/>
</dbReference>
<proteinExistence type="inferred from homology"/>
<dbReference type="RefSeq" id="WP_004028661.1">
    <property type="nucleotide sequence ID" value="NZ_AGBZ02000004.1"/>
</dbReference>
<comment type="caution">
    <text evidence="10">Lacks conserved residue(s) required for the propagation of feature annotation.</text>
</comment>
<dbReference type="HAMAP" id="MF_01405">
    <property type="entry name" value="Non_canon_purine_NTPase"/>
    <property type="match status" value="1"/>
</dbReference>
<feature type="binding site" evidence="10">
    <location>
        <begin position="181"/>
        <end position="182"/>
    </location>
    <ligand>
        <name>substrate</name>
    </ligand>
</feature>
<gene>
    <name evidence="12" type="ORF">SPM_006085</name>
</gene>
<dbReference type="GO" id="GO:0009117">
    <property type="term" value="P:nucleotide metabolic process"/>
    <property type="evidence" value="ECO:0007669"/>
    <property type="project" value="UniProtKB-KW"/>
</dbReference>
<comment type="cofactor">
    <cofactor evidence="10">
        <name>Mg(2+)</name>
        <dbReference type="ChEBI" id="CHEBI:18420"/>
    </cofactor>
    <text evidence="10">Binds 1 Mg(2+) ion per subunit.</text>
</comment>
<protein>
    <recommendedName>
        <fullName evidence="10">dITP/XTP pyrophosphatase</fullName>
        <ecNumber evidence="10">3.6.1.66</ecNumber>
    </recommendedName>
    <alternativeName>
        <fullName evidence="10">Non-canonical purine NTP pyrophosphatase</fullName>
    </alternativeName>
    <alternativeName>
        <fullName evidence="10">Non-standard purine NTP pyrophosphatase</fullName>
    </alternativeName>
    <alternativeName>
        <fullName evidence="10">Nucleoside-triphosphate diphosphatase</fullName>
    </alternativeName>
    <alternativeName>
        <fullName evidence="10">Nucleoside-triphosphate pyrophosphatase</fullName>
        <shortName evidence="10">NTPase</shortName>
    </alternativeName>
</protein>
<evidence type="ECO:0000256" key="11">
    <source>
        <dbReference type="RuleBase" id="RU003781"/>
    </source>
</evidence>
<dbReference type="GO" id="GO:0017111">
    <property type="term" value="F:ribonucleoside triphosphate phosphatase activity"/>
    <property type="evidence" value="ECO:0007669"/>
    <property type="project" value="InterPro"/>
</dbReference>
<dbReference type="InterPro" id="IPR002637">
    <property type="entry name" value="RdgB/HAM1"/>
</dbReference>
<comment type="similarity">
    <text evidence="1 10 11">Belongs to the HAM1 NTPase family.</text>
</comment>
<dbReference type="GO" id="GO:0005829">
    <property type="term" value="C:cytosol"/>
    <property type="evidence" value="ECO:0007669"/>
    <property type="project" value="TreeGrafter"/>
</dbReference>
<dbReference type="InterPro" id="IPR020922">
    <property type="entry name" value="dITP/XTP_pyrophosphatase"/>
</dbReference>
<evidence type="ECO:0000256" key="6">
    <source>
        <dbReference type="ARBA" id="ARBA00022842"/>
    </source>
</evidence>
<evidence type="ECO:0000256" key="4">
    <source>
        <dbReference type="ARBA" id="ARBA00022741"/>
    </source>
</evidence>
<reference evidence="12 13" key="1">
    <citation type="journal article" date="2012" name="J. Proteome Res.">
        <title>Application of Spiroplasma melliferum proteogenomic profiling for the discovery of virulence factors and pathogenicity mechanisms in host-associated spiroplasmas.</title>
        <authorList>
            <person name="Alexeev D."/>
            <person name="Kostrjukova E."/>
            <person name="Aliper A."/>
            <person name="Popenko A."/>
            <person name="Bazaleev N."/>
            <person name="Tyakht A."/>
            <person name="Selezneva O."/>
            <person name="Akopian T."/>
            <person name="Prichodko E."/>
            <person name="Kondratov I."/>
            <person name="Chukin M."/>
            <person name="Demina I."/>
            <person name="Galyamina M."/>
            <person name="Kamashev D."/>
            <person name="Vanyushkina A."/>
            <person name="Ladygina V."/>
            <person name="Levitskii S."/>
            <person name="Lazarev V."/>
            <person name="Govorun V."/>
        </authorList>
    </citation>
    <scope>NUCLEOTIDE SEQUENCE [LARGE SCALE GENOMIC DNA]</scope>
    <source>
        <strain evidence="12 13">KC3</strain>
    </source>
</reference>
<dbReference type="GO" id="GO:0000166">
    <property type="term" value="F:nucleotide binding"/>
    <property type="evidence" value="ECO:0007669"/>
    <property type="project" value="UniProtKB-KW"/>
</dbReference>
<feature type="binding site" evidence="10">
    <location>
        <position position="71"/>
    </location>
    <ligand>
        <name>Mg(2+)</name>
        <dbReference type="ChEBI" id="CHEBI:18420"/>
    </ligand>
</feature>
<dbReference type="CDD" id="cd00515">
    <property type="entry name" value="HAM1"/>
    <property type="match status" value="1"/>
</dbReference>
<comment type="subunit">
    <text evidence="2 10">Homodimer.</text>
</comment>
<dbReference type="AlphaFoldDB" id="A0AAI9T2N5"/>
<dbReference type="InterPro" id="IPR029001">
    <property type="entry name" value="ITPase-like_fam"/>
</dbReference>
<sequence>MEEIWIATSNKNKVREFKEMFEGINIIVKSLLDLTTPVPEIPETGTTFEENAFLKADYLSKMLNKPVLADDSGLEIIGLGNFPGVNTRRWAEPITDNNIINNLLIEKCRSLEQRDAQAVCVLCYINPITNETRYFRGVTKGLITEEPSGTNVFGYDAIFFLPEIGQTYAELTIIEKNKYSHRSKAFQMFKKWWLGGKDENNKKN</sequence>
<organism evidence="12 13">
    <name type="scientific">Spiroplasma melliferum KC3</name>
    <dbReference type="NCBI Taxonomy" id="570509"/>
    <lineage>
        <taxon>Bacteria</taxon>
        <taxon>Bacillati</taxon>
        <taxon>Mycoplasmatota</taxon>
        <taxon>Mollicutes</taxon>
        <taxon>Entomoplasmatales</taxon>
        <taxon>Spiroplasmataceae</taxon>
        <taxon>Spiroplasma</taxon>
    </lineage>
</organism>
<evidence type="ECO:0000256" key="10">
    <source>
        <dbReference type="HAMAP-Rule" id="MF_01405"/>
    </source>
</evidence>
<keyword evidence="7 10" id="KW-0546">Nucleotide metabolism</keyword>
<feature type="binding site" evidence="10">
    <location>
        <position position="72"/>
    </location>
    <ligand>
        <name>substrate</name>
    </ligand>
</feature>
<feature type="binding site" evidence="10">
    <location>
        <begin position="153"/>
        <end position="156"/>
    </location>
    <ligand>
        <name>substrate</name>
    </ligand>
</feature>
<dbReference type="GO" id="GO:0036220">
    <property type="term" value="F:ITP diphosphatase activity"/>
    <property type="evidence" value="ECO:0007669"/>
    <property type="project" value="UniProtKB-UniRule"/>
</dbReference>
<keyword evidence="6 10" id="KW-0460">Magnesium</keyword>
<evidence type="ECO:0000313" key="13">
    <source>
        <dbReference type="Proteomes" id="UP000004057"/>
    </source>
</evidence>
<dbReference type="FunFam" id="3.90.950.10:FF:000001">
    <property type="entry name" value="dITP/XTP pyrophosphatase"/>
    <property type="match status" value="1"/>
</dbReference>
<dbReference type="EC" id="3.6.1.66" evidence="10"/>
<comment type="catalytic activity">
    <reaction evidence="8 10">
        <text>dITP + H2O = dIMP + diphosphate + H(+)</text>
        <dbReference type="Rhea" id="RHEA:28342"/>
        <dbReference type="ChEBI" id="CHEBI:15377"/>
        <dbReference type="ChEBI" id="CHEBI:15378"/>
        <dbReference type="ChEBI" id="CHEBI:33019"/>
        <dbReference type="ChEBI" id="CHEBI:61194"/>
        <dbReference type="ChEBI" id="CHEBI:61382"/>
        <dbReference type="EC" id="3.6.1.66"/>
    </reaction>
</comment>
<dbReference type="Pfam" id="PF01725">
    <property type="entry name" value="Ham1p_like"/>
    <property type="match status" value="1"/>
</dbReference>
<dbReference type="GO" id="GO:0046872">
    <property type="term" value="F:metal ion binding"/>
    <property type="evidence" value="ECO:0007669"/>
    <property type="project" value="UniProtKB-KW"/>
</dbReference>
<dbReference type="GO" id="GO:0036222">
    <property type="term" value="F:XTP diphosphatase activity"/>
    <property type="evidence" value="ECO:0007669"/>
    <property type="project" value="UniProtKB-UniRule"/>
</dbReference>
<dbReference type="GO" id="GO:0009146">
    <property type="term" value="P:purine nucleoside triphosphate catabolic process"/>
    <property type="evidence" value="ECO:0007669"/>
    <property type="project" value="UniProtKB-UniRule"/>
</dbReference>
<evidence type="ECO:0000256" key="2">
    <source>
        <dbReference type="ARBA" id="ARBA00011738"/>
    </source>
</evidence>
<dbReference type="Gene3D" id="3.90.950.10">
    <property type="match status" value="1"/>
</dbReference>
<keyword evidence="4 10" id="KW-0547">Nucleotide-binding</keyword>
<evidence type="ECO:0000256" key="8">
    <source>
        <dbReference type="ARBA" id="ARBA00051875"/>
    </source>
</evidence>
<evidence type="ECO:0000256" key="5">
    <source>
        <dbReference type="ARBA" id="ARBA00022801"/>
    </source>
</evidence>
<dbReference type="NCBIfam" id="TIGR00042">
    <property type="entry name" value="RdgB/HAM1 family non-canonical purine NTP pyrophosphatase"/>
    <property type="match status" value="1"/>
</dbReference>
<dbReference type="SUPFAM" id="SSF52972">
    <property type="entry name" value="ITPase-like"/>
    <property type="match status" value="1"/>
</dbReference>
<feature type="binding site" evidence="10">
    <location>
        <begin position="8"/>
        <end position="13"/>
    </location>
    <ligand>
        <name>substrate</name>
    </ligand>
</feature>
<keyword evidence="3 10" id="KW-0479">Metal-binding</keyword>
<accession>A0AAI9T2N5</accession>
<feature type="active site" description="Proton acceptor" evidence="10">
    <location>
        <position position="71"/>
    </location>
</feature>
<evidence type="ECO:0000256" key="1">
    <source>
        <dbReference type="ARBA" id="ARBA00008023"/>
    </source>
</evidence>
<evidence type="ECO:0000256" key="3">
    <source>
        <dbReference type="ARBA" id="ARBA00022723"/>
    </source>
</evidence>
<evidence type="ECO:0000256" key="9">
    <source>
        <dbReference type="ARBA" id="ARBA00052017"/>
    </source>
</evidence>
<dbReference type="Proteomes" id="UP000004057">
    <property type="component" value="Unassembled WGS sequence"/>
</dbReference>
<evidence type="ECO:0000256" key="7">
    <source>
        <dbReference type="ARBA" id="ARBA00023080"/>
    </source>
</evidence>
<comment type="catalytic activity">
    <reaction evidence="10">
        <text>ITP + H2O = IMP + diphosphate + H(+)</text>
        <dbReference type="Rhea" id="RHEA:29399"/>
        <dbReference type="ChEBI" id="CHEBI:15377"/>
        <dbReference type="ChEBI" id="CHEBI:15378"/>
        <dbReference type="ChEBI" id="CHEBI:33019"/>
        <dbReference type="ChEBI" id="CHEBI:58053"/>
        <dbReference type="ChEBI" id="CHEBI:61402"/>
        <dbReference type="EC" id="3.6.1.66"/>
    </reaction>
</comment>
<name>A0AAI9T2N5_SPIME</name>
<evidence type="ECO:0000313" key="12">
    <source>
        <dbReference type="EMBL" id="KAI92283.1"/>
    </source>
</evidence>
<comment type="caution">
    <text evidence="12">The sequence shown here is derived from an EMBL/GenBank/DDBJ whole genome shotgun (WGS) entry which is preliminary data.</text>
</comment>
<feature type="binding site" evidence="10">
    <location>
        <position position="176"/>
    </location>
    <ligand>
        <name>substrate</name>
    </ligand>
</feature>